<dbReference type="InterPro" id="IPR004635">
    <property type="entry name" value="Pept_S49_SppA"/>
</dbReference>
<feature type="domain" description="Peptidase S49" evidence="9">
    <location>
        <begin position="365"/>
        <end position="516"/>
    </location>
</feature>
<evidence type="ECO:0000256" key="6">
    <source>
        <dbReference type="ARBA" id="ARBA00023136"/>
    </source>
</evidence>
<protein>
    <submittedName>
        <fullName evidence="10">Signal peptide peptidase SppA, 67K type</fullName>
    </submittedName>
</protein>
<gene>
    <name evidence="10" type="ordered locus">Lbys_3156</name>
</gene>
<dbReference type="RefSeq" id="WP_013409844.1">
    <property type="nucleotide sequence ID" value="NC_014655.1"/>
</dbReference>
<dbReference type="CDD" id="cd07018">
    <property type="entry name" value="S49_SppA_67K_type"/>
    <property type="match status" value="1"/>
</dbReference>
<name>E4RV79_LEAB4</name>
<dbReference type="GO" id="GO:0008236">
    <property type="term" value="F:serine-type peptidase activity"/>
    <property type="evidence" value="ECO:0007669"/>
    <property type="project" value="UniProtKB-KW"/>
</dbReference>
<feature type="active site" description="Nucleophile" evidence="7">
    <location>
        <position position="381"/>
    </location>
</feature>
<evidence type="ECO:0000313" key="10">
    <source>
        <dbReference type="EMBL" id="ADQ18817.1"/>
    </source>
</evidence>
<feature type="domain" description="Peptidase S49" evidence="9">
    <location>
        <begin position="121"/>
        <end position="274"/>
    </location>
</feature>
<sequence length="581" mass="64408">MQFLKYVLATIVGIFLFYILFFFLFMGIGSMFSSSEGTSEVKEGTVLKLDLDGKFTDLKKPEDPFTGILGDEINYISIRELQTSLKNAALDPKIKGISISINDPSMGFAELEEVRSALLNFKKSGKFIYTYGDYLSEKAILLCAVADSAFIHPEGSVEFNGLSSEITYFQGTLEKLGIEPIIFRVGEYKSAVEPYFRKDMSEASKEQIKSYLGSISHKVYSNFAQDKNWALASVDSLLNKAPIFTSDEALKFDLVQAVAYADQYEDAIKNKLGVKKVEYATLSTYSKAKKLIKESTSSDRVAVIVSEGEIVDGNGGEGFIAAEEFIKEIKRARKDKKVKAIVLRINSPGGSAMASDKMWREIQLTKKEKPVFASMGNVAASGGYYMAMGCDTIVAHPTTITGSIGIFGVMLNFQKFMNDKLGVTFDEVSTHTYSNSPSSVKKMTEVEKQSIQNMINKGYESFTTKAAQGRKMDLNELKSLAGGRVWTGEQAKENGLVDILGDLDTAIELAAKKAGIKDYQVKYYPYPKSDFDRLIEKFTKSGSEAQLIEKLGEFGPIYKTIKGLSKMDLVQARMFEVPEIR</sequence>
<keyword evidence="3" id="KW-0645">Protease</keyword>
<dbReference type="InterPro" id="IPR047217">
    <property type="entry name" value="S49_SppA_67K_type_N"/>
</dbReference>
<dbReference type="InterPro" id="IPR047272">
    <property type="entry name" value="S49_SppA_C"/>
</dbReference>
<evidence type="ECO:0000256" key="4">
    <source>
        <dbReference type="ARBA" id="ARBA00022801"/>
    </source>
</evidence>
<accession>E4RV79</accession>
<dbReference type="AlphaFoldDB" id="E4RV79"/>
<evidence type="ECO:0000256" key="1">
    <source>
        <dbReference type="ARBA" id="ARBA00004370"/>
    </source>
</evidence>
<dbReference type="PANTHER" id="PTHR33209:SF1">
    <property type="entry name" value="PEPTIDASE S49 DOMAIN-CONTAINING PROTEIN"/>
    <property type="match status" value="1"/>
</dbReference>
<dbReference type="InterPro" id="IPR004634">
    <property type="entry name" value="Pept_S49_pIV"/>
</dbReference>
<dbReference type="NCBIfam" id="TIGR00705">
    <property type="entry name" value="SppA_67K"/>
    <property type="match status" value="1"/>
</dbReference>
<dbReference type="Gene3D" id="3.90.226.10">
    <property type="entry name" value="2-enoyl-CoA Hydratase, Chain A, domain 1"/>
    <property type="match status" value="2"/>
</dbReference>
<evidence type="ECO:0000256" key="3">
    <source>
        <dbReference type="ARBA" id="ARBA00022670"/>
    </source>
</evidence>
<dbReference type="NCBIfam" id="TIGR00706">
    <property type="entry name" value="SppA_dom"/>
    <property type="match status" value="1"/>
</dbReference>
<evidence type="ECO:0000256" key="5">
    <source>
        <dbReference type="ARBA" id="ARBA00022825"/>
    </source>
</evidence>
<dbReference type="STRING" id="649349.Lbys_3156"/>
<dbReference type="InterPro" id="IPR002142">
    <property type="entry name" value="Peptidase_S49"/>
</dbReference>
<dbReference type="Gene3D" id="6.20.330.10">
    <property type="match status" value="2"/>
</dbReference>
<dbReference type="PANTHER" id="PTHR33209">
    <property type="entry name" value="PROTEASE 4"/>
    <property type="match status" value="1"/>
</dbReference>
<dbReference type="Proteomes" id="UP000007435">
    <property type="component" value="Chromosome"/>
</dbReference>
<keyword evidence="8" id="KW-1133">Transmembrane helix</keyword>
<keyword evidence="11" id="KW-1185">Reference proteome</keyword>
<dbReference type="GO" id="GO:0016020">
    <property type="term" value="C:membrane"/>
    <property type="evidence" value="ECO:0007669"/>
    <property type="project" value="UniProtKB-SubCell"/>
</dbReference>
<dbReference type="InterPro" id="IPR029045">
    <property type="entry name" value="ClpP/crotonase-like_dom_sf"/>
</dbReference>
<dbReference type="Pfam" id="PF01343">
    <property type="entry name" value="Peptidase_S49"/>
    <property type="match status" value="2"/>
</dbReference>
<feature type="active site" description="Proton donor/acceptor" evidence="7">
    <location>
        <position position="189"/>
    </location>
</feature>
<dbReference type="PIRSF" id="PIRSF001217">
    <property type="entry name" value="Protease_4_SppA"/>
    <property type="match status" value="1"/>
</dbReference>
<comment type="subcellular location">
    <subcellularLocation>
        <location evidence="1">Membrane</location>
    </subcellularLocation>
</comment>
<dbReference type="CDD" id="cd07023">
    <property type="entry name" value="S49_Sppa_N_C"/>
    <property type="match status" value="1"/>
</dbReference>
<dbReference type="HOGENOM" id="CLU_008856_1_1_10"/>
<reference key="1">
    <citation type="submission" date="2010-11" db="EMBL/GenBank/DDBJ databases">
        <title>The complete genome of Leadbetterella byssophila DSM 17132.</title>
        <authorList>
            <consortium name="US DOE Joint Genome Institute (JGI-PGF)"/>
            <person name="Lucas S."/>
            <person name="Copeland A."/>
            <person name="Lapidus A."/>
            <person name="Glavina del Rio T."/>
            <person name="Dalin E."/>
            <person name="Tice H."/>
            <person name="Bruce D."/>
            <person name="Goodwin L."/>
            <person name="Pitluck S."/>
            <person name="Kyrpides N."/>
            <person name="Mavromatis K."/>
            <person name="Ivanova N."/>
            <person name="Teshima H."/>
            <person name="Brettin T."/>
            <person name="Detter J.C."/>
            <person name="Han C."/>
            <person name="Tapia R."/>
            <person name="Land M."/>
            <person name="Hauser L."/>
            <person name="Markowitz V."/>
            <person name="Cheng J.-F."/>
            <person name="Hugenholtz P."/>
            <person name="Woyke T."/>
            <person name="Wu D."/>
            <person name="Tindall B."/>
            <person name="Pomrenke H.G."/>
            <person name="Brambilla E."/>
            <person name="Klenk H.-P."/>
            <person name="Eisen J.A."/>
        </authorList>
    </citation>
    <scope>NUCLEOTIDE SEQUENCE [LARGE SCALE GENOMIC DNA]</scope>
    <source>
        <strain>DSM 17132</strain>
    </source>
</reference>
<evidence type="ECO:0000256" key="8">
    <source>
        <dbReference type="SAM" id="Phobius"/>
    </source>
</evidence>
<dbReference type="EMBL" id="CP002305">
    <property type="protein sequence ID" value="ADQ18817.1"/>
    <property type="molecule type" value="Genomic_DNA"/>
</dbReference>
<evidence type="ECO:0000256" key="2">
    <source>
        <dbReference type="ARBA" id="ARBA00008683"/>
    </source>
</evidence>
<keyword evidence="4" id="KW-0378">Hydrolase</keyword>
<dbReference type="KEGG" id="lby:Lbys_3156"/>
<evidence type="ECO:0000313" key="11">
    <source>
        <dbReference type="Proteomes" id="UP000007435"/>
    </source>
</evidence>
<proteinExistence type="inferred from homology"/>
<organism evidence="10 11">
    <name type="scientific">Leadbetterella byssophila (strain DSM 17132 / JCM 16389 / KACC 11308 / NBRC 106382 / 4M15)</name>
    <dbReference type="NCBI Taxonomy" id="649349"/>
    <lineage>
        <taxon>Bacteria</taxon>
        <taxon>Pseudomonadati</taxon>
        <taxon>Bacteroidota</taxon>
        <taxon>Cytophagia</taxon>
        <taxon>Cytophagales</taxon>
        <taxon>Leadbetterellaceae</taxon>
        <taxon>Leadbetterella</taxon>
    </lineage>
</organism>
<evidence type="ECO:0000256" key="7">
    <source>
        <dbReference type="PIRSR" id="PIRSR001217-1"/>
    </source>
</evidence>
<dbReference type="eggNOG" id="COG0616">
    <property type="taxonomic scope" value="Bacteria"/>
</dbReference>
<evidence type="ECO:0000259" key="9">
    <source>
        <dbReference type="Pfam" id="PF01343"/>
    </source>
</evidence>
<dbReference type="GO" id="GO:0006465">
    <property type="term" value="P:signal peptide processing"/>
    <property type="evidence" value="ECO:0007669"/>
    <property type="project" value="InterPro"/>
</dbReference>
<keyword evidence="6 8" id="KW-0472">Membrane</keyword>
<keyword evidence="8" id="KW-0812">Transmembrane</keyword>
<reference evidence="10 11" key="2">
    <citation type="journal article" date="2011" name="Stand. Genomic Sci.">
        <title>Complete genome sequence of Leadbetterella byssophila type strain (4M15).</title>
        <authorList>
            <person name="Abt B."/>
            <person name="Teshima H."/>
            <person name="Lucas S."/>
            <person name="Lapidus A."/>
            <person name="Del Rio T.G."/>
            <person name="Nolan M."/>
            <person name="Tice H."/>
            <person name="Cheng J.F."/>
            <person name="Pitluck S."/>
            <person name="Liolios K."/>
            <person name="Pagani I."/>
            <person name="Ivanova N."/>
            <person name="Mavromatis K."/>
            <person name="Pati A."/>
            <person name="Tapia R."/>
            <person name="Han C."/>
            <person name="Goodwin L."/>
            <person name="Chen A."/>
            <person name="Palaniappan K."/>
            <person name="Land M."/>
            <person name="Hauser L."/>
            <person name="Chang Y.J."/>
            <person name="Jeffries C.D."/>
            <person name="Rohde M."/>
            <person name="Goker M."/>
            <person name="Tindall B.J."/>
            <person name="Detter J.C."/>
            <person name="Woyke T."/>
            <person name="Bristow J."/>
            <person name="Eisen J.A."/>
            <person name="Markowitz V."/>
            <person name="Hugenholtz P."/>
            <person name="Klenk H.P."/>
            <person name="Kyrpides N.C."/>
        </authorList>
    </citation>
    <scope>NUCLEOTIDE SEQUENCE [LARGE SCALE GENOMIC DNA]</scope>
    <source>
        <strain evidence="11">DSM 17132 / JCM 16389 / KACC 11308 / NBRC 106382 / 4M15</strain>
    </source>
</reference>
<comment type="similarity">
    <text evidence="2">Belongs to the peptidase S49 family.</text>
</comment>
<keyword evidence="5" id="KW-0720">Serine protease</keyword>
<feature type="transmembrane region" description="Helical" evidence="8">
    <location>
        <begin position="6"/>
        <end position="25"/>
    </location>
</feature>
<dbReference type="SUPFAM" id="SSF52096">
    <property type="entry name" value="ClpP/crotonase"/>
    <property type="match status" value="2"/>
</dbReference>